<dbReference type="EMBL" id="JAEUGD010000023">
    <property type="protein sequence ID" value="MBL6446259.1"/>
    <property type="molecule type" value="Genomic_DNA"/>
</dbReference>
<reference evidence="2" key="1">
    <citation type="submission" date="2021-01" db="EMBL/GenBank/DDBJ databases">
        <title>Fulvivirga kasyanovii gen. nov., sp nov., a novel member of the phylum Bacteroidetes isolated from seawater in a mussel farm.</title>
        <authorList>
            <person name="Zhao L.-H."/>
            <person name="Wang Z.-J."/>
        </authorList>
    </citation>
    <scope>NUCLEOTIDE SEQUENCE</scope>
    <source>
        <strain evidence="2">29W222</strain>
    </source>
</reference>
<name>A0A937FUP2_9BACT</name>
<keyword evidence="3" id="KW-1185">Reference proteome</keyword>
<dbReference type="PROSITE" id="PS51257">
    <property type="entry name" value="PROKAR_LIPOPROTEIN"/>
    <property type="match status" value="1"/>
</dbReference>
<dbReference type="Proteomes" id="UP000614216">
    <property type="component" value="Unassembled WGS sequence"/>
</dbReference>
<evidence type="ECO:0000313" key="3">
    <source>
        <dbReference type="Proteomes" id="UP000614216"/>
    </source>
</evidence>
<feature type="signal peptide" evidence="1">
    <location>
        <begin position="1"/>
        <end position="19"/>
    </location>
</feature>
<gene>
    <name evidence="2" type="ORF">JMN32_08065</name>
</gene>
<proteinExistence type="predicted"/>
<evidence type="ECO:0000256" key="1">
    <source>
        <dbReference type="SAM" id="SignalP"/>
    </source>
</evidence>
<accession>A0A937FUP2</accession>
<protein>
    <recommendedName>
        <fullName evidence="4">Lipoprotein</fullName>
    </recommendedName>
</protein>
<dbReference type="AlphaFoldDB" id="A0A937FUP2"/>
<dbReference type="RefSeq" id="WP_202855797.1">
    <property type="nucleotide sequence ID" value="NZ_JAEUGD010000023.1"/>
</dbReference>
<evidence type="ECO:0000313" key="2">
    <source>
        <dbReference type="EMBL" id="MBL6446259.1"/>
    </source>
</evidence>
<sequence>MNKLKQLGVLLLAFTFMFAACTSDEEVNPGTPPELPPASSMEMDFSQFDNSANSGGREMATNWETAATYVGVWNVVLAVGMAVPVASFKAAISQRASYDSDRGLWVWNFDHKVVGRTYSFELTGEVTEAGVEWNMYASEENGFQNVLWYSGIMATNGSTGYWELNKDGDNPTPYLRIDWEVENEEAAYIKYKNIETGTAGFGSYIEYGKTTDVDLNRYYNIIGAGGASVEIEWSHETGVGHYRVNGGNYLCWNASFEDVACQ</sequence>
<keyword evidence="1" id="KW-0732">Signal</keyword>
<feature type="chain" id="PRO_5036699194" description="Lipoprotein" evidence="1">
    <location>
        <begin position="20"/>
        <end position="262"/>
    </location>
</feature>
<evidence type="ECO:0008006" key="4">
    <source>
        <dbReference type="Google" id="ProtNLM"/>
    </source>
</evidence>
<organism evidence="2 3">
    <name type="scientific">Fulvivirga marina</name>
    <dbReference type="NCBI Taxonomy" id="2494733"/>
    <lineage>
        <taxon>Bacteria</taxon>
        <taxon>Pseudomonadati</taxon>
        <taxon>Bacteroidota</taxon>
        <taxon>Cytophagia</taxon>
        <taxon>Cytophagales</taxon>
        <taxon>Fulvivirgaceae</taxon>
        <taxon>Fulvivirga</taxon>
    </lineage>
</organism>
<comment type="caution">
    <text evidence="2">The sequence shown here is derived from an EMBL/GenBank/DDBJ whole genome shotgun (WGS) entry which is preliminary data.</text>
</comment>